<dbReference type="GO" id="GO:0008757">
    <property type="term" value="F:S-adenosylmethionine-dependent methyltransferase activity"/>
    <property type="evidence" value="ECO:0007669"/>
    <property type="project" value="InterPro"/>
</dbReference>
<keyword evidence="2" id="KW-0808">Transferase</keyword>
<sequence length="267" mass="29806">MITVDPKLLNLRPGQRVLDLGCGEGRHAIHFSITDQVEIFGVDLSAQDLATAAERAQPFAETGQQAGSLQFCVGNALALPFPADHFDVVICSEVLEHIEDYQGVLGEILRVLKPCGVFAATVPAFFPEWVCWKLSDAYHQVEGGHIRIFREKGLRKAIESLGFKYFARHKAHALHAPFWWLKCLFWGQDEKPILRQYHRFLVWDMMERPMLTRGLEAALNPVLGKSIALYFVKPAGAQKGTSEKGASILPAQNTPVEQTAIREESTV</sequence>
<protein>
    <submittedName>
        <fullName evidence="2">SAM-dependent methyltransferase</fullName>
    </submittedName>
</protein>
<evidence type="ECO:0000259" key="1">
    <source>
        <dbReference type="Pfam" id="PF13847"/>
    </source>
</evidence>
<dbReference type="Gene3D" id="3.40.50.150">
    <property type="entry name" value="Vaccinia Virus protein VP39"/>
    <property type="match status" value="1"/>
</dbReference>
<dbReference type="Pfam" id="PF13847">
    <property type="entry name" value="Methyltransf_31"/>
    <property type="match status" value="1"/>
</dbReference>
<proteinExistence type="predicted"/>
<dbReference type="SUPFAM" id="SSF53335">
    <property type="entry name" value="S-adenosyl-L-methionine-dependent methyltransferases"/>
    <property type="match status" value="1"/>
</dbReference>
<evidence type="ECO:0000313" key="2">
    <source>
        <dbReference type="EMBL" id="AQQ67986.1"/>
    </source>
</evidence>
<dbReference type="Proteomes" id="UP000188219">
    <property type="component" value="Chromosome"/>
</dbReference>
<reference evidence="2" key="1">
    <citation type="submission" date="2017-02" db="EMBL/GenBank/DDBJ databases">
        <title>Genome of Microbulbifer agarilyticus GP101.</title>
        <authorList>
            <person name="Jung J."/>
            <person name="Bae S.S."/>
            <person name="Baek K."/>
        </authorList>
    </citation>
    <scope>NUCLEOTIDE SEQUENCE [LARGE SCALE GENOMIC DNA]</scope>
    <source>
        <strain evidence="2">GP101</strain>
    </source>
</reference>
<gene>
    <name evidence="2" type="ORF">Mag101_10305</name>
</gene>
<accession>A0A1Q2M5N3</accession>
<dbReference type="InterPro" id="IPR050447">
    <property type="entry name" value="Erg6_SMT_methyltransf"/>
</dbReference>
<name>A0A1Q2M5N3_9GAMM</name>
<keyword evidence="2" id="KW-0489">Methyltransferase</keyword>
<dbReference type="EMBL" id="CP019650">
    <property type="protein sequence ID" value="AQQ67986.1"/>
    <property type="molecule type" value="Genomic_DNA"/>
</dbReference>
<dbReference type="PANTHER" id="PTHR44068">
    <property type="entry name" value="ZGC:194242"/>
    <property type="match status" value="1"/>
</dbReference>
<dbReference type="InterPro" id="IPR029063">
    <property type="entry name" value="SAM-dependent_MTases_sf"/>
</dbReference>
<feature type="domain" description="Methyltransferase" evidence="1">
    <location>
        <begin position="13"/>
        <end position="124"/>
    </location>
</feature>
<dbReference type="RefSeq" id="WP_077404368.1">
    <property type="nucleotide sequence ID" value="NZ_CP019650.1"/>
</dbReference>
<dbReference type="CDD" id="cd02440">
    <property type="entry name" value="AdoMet_MTases"/>
    <property type="match status" value="1"/>
</dbReference>
<dbReference type="KEGG" id="maga:Mag101_10305"/>
<evidence type="ECO:0000313" key="3">
    <source>
        <dbReference type="Proteomes" id="UP000188219"/>
    </source>
</evidence>
<dbReference type="PANTHER" id="PTHR44068:SF11">
    <property type="entry name" value="GERANYL DIPHOSPHATE 2-C-METHYLTRANSFERASE"/>
    <property type="match status" value="1"/>
</dbReference>
<organism evidence="2 3">
    <name type="scientific">Microbulbifer agarilyticus</name>
    <dbReference type="NCBI Taxonomy" id="260552"/>
    <lineage>
        <taxon>Bacteria</taxon>
        <taxon>Pseudomonadati</taxon>
        <taxon>Pseudomonadota</taxon>
        <taxon>Gammaproteobacteria</taxon>
        <taxon>Cellvibrionales</taxon>
        <taxon>Microbulbiferaceae</taxon>
        <taxon>Microbulbifer</taxon>
    </lineage>
</organism>
<dbReference type="STRING" id="260552.Mag101_10305"/>
<dbReference type="InterPro" id="IPR025714">
    <property type="entry name" value="Methyltranfer_dom"/>
</dbReference>
<dbReference type="GO" id="GO:0032259">
    <property type="term" value="P:methylation"/>
    <property type="evidence" value="ECO:0007669"/>
    <property type="project" value="UniProtKB-KW"/>
</dbReference>
<dbReference type="OrthoDB" id="9760689at2"/>
<keyword evidence="3" id="KW-1185">Reference proteome</keyword>
<dbReference type="AlphaFoldDB" id="A0A1Q2M5N3"/>